<reference evidence="2" key="1">
    <citation type="journal article" date="2020" name="J Insects Food Feed">
        <title>The yellow mealworm (Tenebrio molitor) genome: a resource for the emerging insects as food and feed industry.</title>
        <authorList>
            <person name="Eriksson T."/>
            <person name="Andere A."/>
            <person name="Kelstrup H."/>
            <person name="Emery V."/>
            <person name="Picard C."/>
        </authorList>
    </citation>
    <scope>NUCLEOTIDE SEQUENCE</scope>
    <source>
        <strain evidence="2">Stoneville</strain>
        <tissue evidence="2">Whole head</tissue>
    </source>
</reference>
<keyword evidence="3" id="KW-1185">Reference proteome</keyword>
<accession>A0A8J6LFW2</accession>
<evidence type="ECO:0000256" key="1">
    <source>
        <dbReference type="SAM" id="MobiDB-lite"/>
    </source>
</evidence>
<dbReference type="AlphaFoldDB" id="A0A8J6LFW2"/>
<feature type="compositionally biased region" description="Basic and acidic residues" evidence="1">
    <location>
        <begin position="136"/>
        <end position="157"/>
    </location>
</feature>
<evidence type="ECO:0000313" key="3">
    <source>
        <dbReference type="Proteomes" id="UP000719412"/>
    </source>
</evidence>
<reference evidence="2" key="2">
    <citation type="submission" date="2021-08" db="EMBL/GenBank/DDBJ databases">
        <authorList>
            <person name="Eriksson T."/>
        </authorList>
    </citation>
    <scope>NUCLEOTIDE SEQUENCE</scope>
    <source>
        <strain evidence="2">Stoneville</strain>
        <tissue evidence="2">Whole head</tissue>
    </source>
</reference>
<evidence type="ECO:0000313" key="2">
    <source>
        <dbReference type="EMBL" id="KAH0821199.1"/>
    </source>
</evidence>
<protein>
    <submittedName>
        <fullName evidence="2">Uncharacterized protein</fullName>
    </submittedName>
</protein>
<comment type="caution">
    <text evidence="2">The sequence shown here is derived from an EMBL/GenBank/DDBJ whole genome shotgun (WGS) entry which is preliminary data.</text>
</comment>
<name>A0A8J6LFW2_TENMO</name>
<dbReference type="Proteomes" id="UP000719412">
    <property type="component" value="Unassembled WGS sequence"/>
</dbReference>
<feature type="region of interest" description="Disordered" evidence="1">
    <location>
        <begin position="64"/>
        <end position="106"/>
    </location>
</feature>
<organism evidence="2 3">
    <name type="scientific">Tenebrio molitor</name>
    <name type="common">Yellow mealworm beetle</name>
    <dbReference type="NCBI Taxonomy" id="7067"/>
    <lineage>
        <taxon>Eukaryota</taxon>
        <taxon>Metazoa</taxon>
        <taxon>Ecdysozoa</taxon>
        <taxon>Arthropoda</taxon>
        <taxon>Hexapoda</taxon>
        <taxon>Insecta</taxon>
        <taxon>Pterygota</taxon>
        <taxon>Neoptera</taxon>
        <taxon>Endopterygota</taxon>
        <taxon>Coleoptera</taxon>
        <taxon>Polyphaga</taxon>
        <taxon>Cucujiformia</taxon>
        <taxon>Tenebrionidae</taxon>
        <taxon>Tenebrio</taxon>
    </lineage>
</organism>
<proteinExistence type="predicted"/>
<feature type="region of interest" description="Disordered" evidence="1">
    <location>
        <begin position="133"/>
        <end position="172"/>
    </location>
</feature>
<feature type="compositionally biased region" description="Basic and acidic residues" evidence="1">
    <location>
        <begin position="67"/>
        <end position="106"/>
    </location>
</feature>
<dbReference type="EMBL" id="JABDTM020009062">
    <property type="protein sequence ID" value="KAH0821199.1"/>
    <property type="molecule type" value="Genomic_DNA"/>
</dbReference>
<gene>
    <name evidence="2" type="ORF">GEV33_001592</name>
</gene>
<sequence length="172" mass="20934">MMYGAEIGGWKEQEERERLQEKYLTEVQGVERETLGYIVREKCKRNRMIVRVQDTNGMLERKKKNMEKKEKEKYVPTTRETELSERDKHTGKQERMGKIKESRYNREHKRCMTEEIPEYLGRENARARKMMARFRCGNEERENSEMRQREGKEREQILNEDGMDERYGRGKE</sequence>